<organism evidence="6 7">
    <name type="scientific">Rugosimonospora africana</name>
    <dbReference type="NCBI Taxonomy" id="556532"/>
    <lineage>
        <taxon>Bacteria</taxon>
        <taxon>Bacillati</taxon>
        <taxon>Actinomycetota</taxon>
        <taxon>Actinomycetes</taxon>
        <taxon>Micromonosporales</taxon>
        <taxon>Micromonosporaceae</taxon>
        <taxon>Rugosimonospora</taxon>
    </lineage>
</organism>
<keyword evidence="7" id="KW-1185">Reference proteome</keyword>
<dbReference type="GO" id="GO:0003677">
    <property type="term" value="F:DNA binding"/>
    <property type="evidence" value="ECO:0007669"/>
    <property type="project" value="UniProtKB-KW"/>
</dbReference>
<reference evidence="6" key="1">
    <citation type="submission" date="2021-01" db="EMBL/GenBank/DDBJ databases">
        <title>Whole genome shotgun sequence of Rugosimonospora africana NBRC 104875.</title>
        <authorList>
            <person name="Komaki H."/>
            <person name="Tamura T."/>
        </authorList>
    </citation>
    <scope>NUCLEOTIDE SEQUENCE</scope>
    <source>
        <strain evidence="6">NBRC 104875</strain>
    </source>
</reference>
<dbReference type="SMART" id="SM00421">
    <property type="entry name" value="HTH_LUXR"/>
    <property type="match status" value="1"/>
</dbReference>
<evidence type="ECO:0000256" key="3">
    <source>
        <dbReference type="PROSITE-ProRule" id="PRU00169"/>
    </source>
</evidence>
<dbReference type="InterPro" id="IPR016032">
    <property type="entry name" value="Sig_transdc_resp-reg_C-effctor"/>
</dbReference>
<protein>
    <recommendedName>
        <fullName evidence="8">Response regulator transcription factor</fullName>
    </recommendedName>
</protein>
<dbReference type="PRINTS" id="PR00038">
    <property type="entry name" value="HTHLUXR"/>
</dbReference>
<dbReference type="AlphaFoldDB" id="A0A8J3VQA8"/>
<dbReference type="Gene3D" id="3.40.50.2300">
    <property type="match status" value="1"/>
</dbReference>
<dbReference type="CDD" id="cd06170">
    <property type="entry name" value="LuxR_C_like"/>
    <property type="match status" value="1"/>
</dbReference>
<comment type="caution">
    <text evidence="6">The sequence shown here is derived from an EMBL/GenBank/DDBJ whole genome shotgun (WGS) entry which is preliminary data.</text>
</comment>
<dbReference type="Pfam" id="PF00072">
    <property type="entry name" value="Response_reg"/>
    <property type="match status" value="1"/>
</dbReference>
<evidence type="ECO:0000313" key="7">
    <source>
        <dbReference type="Proteomes" id="UP000642748"/>
    </source>
</evidence>
<comment type="caution">
    <text evidence="3">Lacks conserved residue(s) required for the propagation of feature annotation.</text>
</comment>
<feature type="domain" description="Response regulatory" evidence="5">
    <location>
        <begin position="13"/>
        <end position="127"/>
    </location>
</feature>
<keyword evidence="2" id="KW-0238">DNA-binding</keyword>
<dbReference type="CDD" id="cd17535">
    <property type="entry name" value="REC_NarL-like"/>
    <property type="match status" value="1"/>
</dbReference>
<dbReference type="InterPro" id="IPR011006">
    <property type="entry name" value="CheY-like_superfamily"/>
</dbReference>
<dbReference type="GO" id="GO:0000160">
    <property type="term" value="P:phosphorelay signal transduction system"/>
    <property type="evidence" value="ECO:0007669"/>
    <property type="project" value="InterPro"/>
</dbReference>
<dbReference type="EMBL" id="BONZ01000021">
    <property type="protein sequence ID" value="GIH14158.1"/>
    <property type="molecule type" value="Genomic_DNA"/>
</dbReference>
<dbReference type="InterPro" id="IPR039420">
    <property type="entry name" value="WalR-like"/>
</dbReference>
<evidence type="ECO:0000256" key="2">
    <source>
        <dbReference type="ARBA" id="ARBA00023125"/>
    </source>
</evidence>
<dbReference type="PANTHER" id="PTHR43214">
    <property type="entry name" value="TWO-COMPONENT RESPONSE REGULATOR"/>
    <property type="match status" value="1"/>
</dbReference>
<dbReference type="Proteomes" id="UP000642748">
    <property type="component" value="Unassembled WGS sequence"/>
</dbReference>
<name>A0A8J3VQA8_9ACTN</name>
<evidence type="ECO:0000259" key="4">
    <source>
        <dbReference type="PROSITE" id="PS50043"/>
    </source>
</evidence>
<dbReference type="InterPro" id="IPR001789">
    <property type="entry name" value="Sig_transdc_resp-reg_receiver"/>
</dbReference>
<feature type="domain" description="HTH luxR-type" evidence="4">
    <location>
        <begin position="154"/>
        <end position="219"/>
    </location>
</feature>
<dbReference type="PROSITE" id="PS50110">
    <property type="entry name" value="RESPONSE_REGULATORY"/>
    <property type="match status" value="1"/>
</dbReference>
<accession>A0A8J3VQA8</accession>
<dbReference type="PROSITE" id="PS00622">
    <property type="entry name" value="HTH_LUXR_1"/>
    <property type="match status" value="1"/>
</dbReference>
<keyword evidence="1" id="KW-0597">Phosphoprotein</keyword>
<evidence type="ECO:0000259" key="5">
    <source>
        <dbReference type="PROSITE" id="PS50110"/>
    </source>
</evidence>
<dbReference type="PROSITE" id="PS50043">
    <property type="entry name" value="HTH_LUXR_2"/>
    <property type="match status" value="1"/>
</dbReference>
<evidence type="ECO:0008006" key="8">
    <source>
        <dbReference type="Google" id="ProtNLM"/>
    </source>
</evidence>
<evidence type="ECO:0000313" key="6">
    <source>
        <dbReference type="EMBL" id="GIH14158.1"/>
    </source>
</evidence>
<dbReference type="SUPFAM" id="SSF46894">
    <property type="entry name" value="C-terminal effector domain of the bipartite response regulators"/>
    <property type="match status" value="1"/>
</dbReference>
<sequence length="229" mass="24612">MSVSVVEEVTGVRVLVVDDIRLYRDGLVAVLEREPFIVGAAGVPDAEGALRLLRGRGFEVVLLSMATANSVAICRDLVASADGARVVALAVSGSDDEVVACAEAGVSGYLLRDAPHAELVDVIASAARGETSCPSRIGAALMRRMGALAAERQTWVGPDRLTPREREILDLIEQGKSNKEIARLLCIEVRTVKNHVHNLLEKLKVHRRGEAAALLRSRHRIPSGRVQFG</sequence>
<dbReference type="InterPro" id="IPR058245">
    <property type="entry name" value="NreC/VraR/RcsB-like_REC"/>
</dbReference>
<proteinExistence type="predicted"/>
<dbReference type="GO" id="GO:0006355">
    <property type="term" value="P:regulation of DNA-templated transcription"/>
    <property type="evidence" value="ECO:0007669"/>
    <property type="project" value="InterPro"/>
</dbReference>
<dbReference type="SMART" id="SM00448">
    <property type="entry name" value="REC"/>
    <property type="match status" value="1"/>
</dbReference>
<dbReference type="SUPFAM" id="SSF52172">
    <property type="entry name" value="CheY-like"/>
    <property type="match status" value="1"/>
</dbReference>
<evidence type="ECO:0000256" key="1">
    <source>
        <dbReference type="ARBA" id="ARBA00022553"/>
    </source>
</evidence>
<dbReference type="InterPro" id="IPR000792">
    <property type="entry name" value="Tscrpt_reg_LuxR_C"/>
</dbReference>
<gene>
    <name evidence="6" type="ORF">Raf01_23300</name>
</gene>
<dbReference type="Pfam" id="PF00196">
    <property type="entry name" value="GerE"/>
    <property type="match status" value="1"/>
</dbReference>